<organism evidence="15 16">
    <name type="scientific">Paraburkholderia edwinii</name>
    <dbReference type="NCBI Taxonomy" id="2861782"/>
    <lineage>
        <taxon>Bacteria</taxon>
        <taxon>Pseudomonadati</taxon>
        <taxon>Pseudomonadota</taxon>
        <taxon>Betaproteobacteria</taxon>
        <taxon>Burkholderiales</taxon>
        <taxon>Burkholderiaceae</taxon>
        <taxon>Paraburkholderia</taxon>
    </lineage>
</organism>
<evidence type="ECO:0000256" key="10">
    <source>
        <dbReference type="ARBA" id="ARBA00023004"/>
    </source>
</evidence>
<feature type="transmembrane region" description="Helical" evidence="13">
    <location>
        <begin position="89"/>
        <end position="107"/>
    </location>
</feature>
<name>A0ABX8UF04_9BURK</name>
<sequence length="189" mass="20795">MLVSESATRSSSISASWSRLAIFFHWATALAIAIGLLAIEIRGPKGSASRVFWTGIHMWAGTIVLCLSVLRVLWMLWHGTPRELPHSRVQLFLARAVHLALYLLIFVQPLLGIAMVNTSGSAVQLAGTSVQLRLFAKDPVAHQFLHDAHFLIGNTAFWLIGLHALAAIVHHTVFKDATLTRMLKASKDD</sequence>
<dbReference type="InterPro" id="IPR016174">
    <property type="entry name" value="Di-haem_cyt_TM"/>
</dbReference>
<evidence type="ECO:0000259" key="14">
    <source>
        <dbReference type="Pfam" id="PF01292"/>
    </source>
</evidence>
<evidence type="ECO:0000256" key="9">
    <source>
        <dbReference type="ARBA" id="ARBA00022989"/>
    </source>
</evidence>
<evidence type="ECO:0000256" key="5">
    <source>
        <dbReference type="ARBA" id="ARBA00022617"/>
    </source>
</evidence>
<accession>A0ABX8UF04</accession>
<evidence type="ECO:0000256" key="13">
    <source>
        <dbReference type="SAM" id="Phobius"/>
    </source>
</evidence>
<keyword evidence="8" id="KW-0249">Electron transport</keyword>
<gene>
    <name evidence="15" type="ORF">KZJ38_10890</name>
</gene>
<evidence type="ECO:0000256" key="7">
    <source>
        <dbReference type="ARBA" id="ARBA00022723"/>
    </source>
</evidence>
<keyword evidence="4" id="KW-1003">Cell membrane</keyword>
<keyword evidence="10" id="KW-0408">Iron</keyword>
<dbReference type="InterPro" id="IPR052168">
    <property type="entry name" value="Cytochrome_b561_oxidase"/>
</dbReference>
<keyword evidence="11 13" id="KW-0472">Membrane</keyword>
<dbReference type="Pfam" id="PF01292">
    <property type="entry name" value="Ni_hydr_CYTB"/>
    <property type="match status" value="1"/>
</dbReference>
<evidence type="ECO:0000256" key="4">
    <source>
        <dbReference type="ARBA" id="ARBA00022475"/>
    </source>
</evidence>
<evidence type="ECO:0000256" key="2">
    <source>
        <dbReference type="ARBA" id="ARBA00004651"/>
    </source>
</evidence>
<dbReference type="SUPFAM" id="SSF81342">
    <property type="entry name" value="Transmembrane di-heme cytochromes"/>
    <property type="match status" value="1"/>
</dbReference>
<reference evidence="15 16" key="1">
    <citation type="submission" date="2021-07" db="EMBL/GenBank/DDBJ databases">
        <title>Paraburkholderia edwinii protects Aspergillus sp. from phenazines by acting as a toxin sponge.</title>
        <authorList>
            <person name="Dahlstrom K.M."/>
            <person name="Newman D.K."/>
        </authorList>
    </citation>
    <scope>NUCLEOTIDE SEQUENCE [LARGE SCALE GENOMIC DNA]</scope>
    <source>
        <strain evidence="15 16">Pe01</strain>
    </source>
</reference>
<evidence type="ECO:0000256" key="11">
    <source>
        <dbReference type="ARBA" id="ARBA00023136"/>
    </source>
</evidence>
<feature type="transmembrane region" description="Helical" evidence="13">
    <location>
        <begin position="51"/>
        <end position="77"/>
    </location>
</feature>
<keyword evidence="5" id="KW-0349">Heme</keyword>
<evidence type="ECO:0000313" key="15">
    <source>
        <dbReference type="EMBL" id="QYD66931.1"/>
    </source>
</evidence>
<comment type="cofactor">
    <cofactor evidence="1">
        <name>heme b</name>
        <dbReference type="ChEBI" id="CHEBI:60344"/>
    </cofactor>
</comment>
<dbReference type="EMBL" id="CP080095">
    <property type="protein sequence ID" value="QYD66931.1"/>
    <property type="molecule type" value="Genomic_DNA"/>
</dbReference>
<keyword evidence="9 13" id="KW-1133">Transmembrane helix</keyword>
<evidence type="ECO:0000256" key="8">
    <source>
        <dbReference type="ARBA" id="ARBA00022982"/>
    </source>
</evidence>
<dbReference type="Proteomes" id="UP000826462">
    <property type="component" value="Chromosome 1"/>
</dbReference>
<keyword evidence="16" id="KW-1185">Reference proteome</keyword>
<feature type="transmembrane region" description="Helical" evidence="13">
    <location>
        <begin position="156"/>
        <end position="174"/>
    </location>
</feature>
<proteinExistence type="inferred from homology"/>
<comment type="similarity">
    <text evidence="12">Belongs to the cytochrome b561 family.</text>
</comment>
<keyword evidence="7" id="KW-0479">Metal-binding</keyword>
<evidence type="ECO:0000256" key="6">
    <source>
        <dbReference type="ARBA" id="ARBA00022692"/>
    </source>
</evidence>
<dbReference type="InterPro" id="IPR011577">
    <property type="entry name" value="Cyt_b561_bac/Ni-Hgenase"/>
</dbReference>
<keyword evidence="3" id="KW-0813">Transport</keyword>
<keyword evidence="6 13" id="KW-0812">Transmembrane</keyword>
<feature type="transmembrane region" description="Helical" evidence="13">
    <location>
        <begin position="20"/>
        <end position="39"/>
    </location>
</feature>
<dbReference type="RefSeq" id="WP_219795925.1">
    <property type="nucleotide sequence ID" value="NZ_CP080095.1"/>
</dbReference>
<protein>
    <submittedName>
        <fullName evidence="15">Cytochrome b</fullName>
    </submittedName>
</protein>
<comment type="subcellular location">
    <subcellularLocation>
        <location evidence="2">Cell membrane</location>
        <topology evidence="2">Multi-pass membrane protein</topology>
    </subcellularLocation>
</comment>
<evidence type="ECO:0000256" key="12">
    <source>
        <dbReference type="ARBA" id="ARBA00037975"/>
    </source>
</evidence>
<feature type="domain" description="Cytochrome b561 bacterial/Ni-hydrogenase" evidence="14">
    <location>
        <begin position="17"/>
        <end position="184"/>
    </location>
</feature>
<evidence type="ECO:0000256" key="3">
    <source>
        <dbReference type="ARBA" id="ARBA00022448"/>
    </source>
</evidence>
<dbReference type="PANTHER" id="PTHR30529:SF3">
    <property type="entry name" value="CYTOCHROME B561 HOMOLOG 1"/>
    <property type="match status" value="1"/>
</dbReference>
<evidence type="ECO:0000256" key="1">
    <source>
        <dbReference type="ARBA" id="ARBA00001970"/>
    </source>
</evidence>
<evidence type="ECO:0000313" key="16">
    <source>
        <dbReference type="Proteomes" id="UP000826462"/>
    </source>
</evidence>
<dbReference type="PANTHER" id="PTHR30529">
    <property type="entry name" value="CYTOCHROME B561"/>
    <property type="match status" value="1"/>
</dbReference>